<dbReference type="InterPro" id="IPR018490">
    <property type="entry name" value="cNMP-bd_dom_sf"/>
</dbReference>
<accession>A0A923L0K8</accession>
<dbReference type="RefSeq" id="WP_186886852.1">
    <property type="nucleotide sequence ID" value="NZ_JACONZ010000001.1"/>
</dbReference>
<evidence type="ECO:0000313" key="1">
    <source>
        <dbReference type="EMBL" id="MBC5580507.1"/>
    </source>
</evidence>
<dbReference type="InterPro" id="IPR036390">
    <property type="entry name" value="WH_DNA-bd_sf"/>
</dbReference>
<keyword evidence="2" id="KW-1185">Reference proteome</keyword>
<name>A0A923L0K8_9FIRM</name>
<dbReference type="Proteomes" id="UP000659630">
    <property type="component" value="Unassembled WGS sequence"/>
</dbReference>
<proteinExistence type="predicted"/>
<dbReference type="AlphaFoldDB" id="A0A923L0K8"/>
<protein>
    <submittedName>
        <fullName evidence="1">Crp/Fnr family transcriptional regulator</fullName>
    </submittedName>
</protein>
<reference evidence="1" key="1">
    <citation type="submission" date="2020-08" db="EMBL/GenBank/DDBJ databases">
        <title>Genome public.</title>
        <authorList>
            <person name="Liu C."/>
            <person name="Sun Q."/>
        </authorList>
    </citation>
    <scope>NUCLEOTIDE SEQUENCE</scope>
    <source>
        <strain evidence="1">BX8</strain>
    </source>
</reference>
<dbReference type="Gene3D" id="2.60.120.10">
    <property type="entry name" value="Jelly Rolls"/>
    <property type="match status" value="1"/>
</dbReference>
<gene>
    <name evidence="1" type="ORF">H8S23_03210</name>
</gene>
<organism evidence="1 2">
    <name type="scientific">Anaerofilum hominis</name>
    <dbReference type="NCBI Taxonomy" id="2763016"/>
    <lineage>
        <taxon>Bacteria</taxon>
        <taxon>Bacillati</taxon>
        <taxon>Bacillota</taxon>
        <taxon>Clostridia</taxon>
        <taxon>Eubacteriales</taxon>
        <taxon>Oscillospiraceae</taxon>
        <taxon>Anaerofilum</taxon>
    </lineage>
</organism>
<dbReference type="InterPro" id="IPR014710">
    <property type="entry name" value="RmlC-like_jellyroll"/>
</dbReference>
<dbReference type="EMBL" id="JACONZ010000001">
    <property type="protein sequence ID" value="MBC5580507.1"/>
    <property type="molecule type" value="Genomic_DNA"/>
</dbReference>
<evidence type="ECO:0000313" key="2">
    <source>
        <dbReference type="Proteomes" id="UP000659630"/>
    </source>
</evidence>
<dbReference type="SUPFAM" id="SSF46785">
    <property type="entry name" value="Winged helix' DNA-binding domain"/>
    <property type="match status" value="1"/>
</dbReference>
<comment type="caution">
    <text evidence="1">The sequence shown here is derived from an EMBL/GenBank/DDBJ whole genome shotgun (WGS) entry which is preliminary data.</text>
</comment>
<sequence>MDNRDLRFVDRYLPELSPLLLELDEGVLDRLSLRRLPPDTLLYQQEDWDESPLYVLIYGVCKLFCNYESLLFPIYCPQGSVIGTLEALSEDFVLRTANMSSFTEAVLLSIPRRLLQREVYDQSRGLFFWLMRRTILKYHRSGLQYFVRGDVILKLCGYFCDVFAMCRASTCGEVHSILIRDTQTRLAISTGASVRSVARSVSRMKELGLLNTRRGGFVIDDAHYEKMRSFMRQQGF</sequence>
<dbReference type="SUPFAM" id="SSF51206">
    <property type="entry name" value="cAMP-binding domain-like"/>
    <property type="match status" value="1"/>
</dbReference>